<dbReference type="EMBL" id="ASHM01010253">
    <property type="protein sequence ID" value="PNX92078.1"/>
    <property type="molecule type" value="Genomic_DNA"/>
</dbReference>
<reference evidence="1 2" key="1">
    <citation type="journal article" date="2014" name="Am. J. Bot.">
        <title>Genome assembly and annotation for red clover (Trifolium pratense; Fabaceae).</title>
        <authorList>
            <person name="Istvanek J."/>
            <person name="Jaros M."/>
            <person name="Krenek A."/>
            <person name="Repkova J."/>
        </authorList>
    </citation>
    <scope>NUCLEOTIDE SEQUENCE [LARGE SCALE GENOMIC DNA]</scope>
    <source>
        <strain evidence="2">cv. Tatra</strain>
        <tissue evidence="1">Young leaves</tissue>
    </source>
</reference>
<sequence length="49" mass="5604">GLDFAISEARRRYNIKLILSSVNNCDSFGGKKQYVNEARSQGKYLSHIR</sequence>
<gene>
    <name evidence="1" type="ORF">L195_g015210</name>
</gene>
<dbReference type="Gene3D" id="3.20.20.80">
    <property type="entry name" value="Glycosidases"/>
    <property type="match status" value="1"/>
</dbReference>
<reference evidence="1 2" key="2">
    <citation type="journal article" date="2017" name="Front. Plant Sci.">
        <title>Gene Classification and Mining of Molecular Markers Useful in Red Clover (Trifolium pratense) Breeding.</title>
        <authorList>
            <person name="Istvanek J."/>
            <person name="Dluhosova J."/>
            <person name="Dluhos P."/>
            <person name="Patkova L."/>
            <person name="Nedelnik J."/>
            <person name="Repkova J."/>
        </authorList>
    </citation>
    <scope>NUCLEOTIDE SEQUENCE [LARGE SCALE GENOMIC DNA]</scope>
    <source>
        <strain evidence="2">cv. Tatra</strain>
        <tissue evidence="1">Young leaves</tissue>
    </source>
</reference>
<organism evidence="1 2">
    <name type="scientific">Trifolium pratense</name>
    <name type="common">Red clover</name>
    <dbReference type="NCBI Taxonomy" id="57577"/>
    <lineage>
        <taxon>Eukaryota</taxon>
        <taxon>Viridiplantae</taxon>
        <taxon>Streptophyta</taxon>
        <taxon>Embryophyta</taxon>
        <taxon>Tracheophyta</taxon>
        <taxon>Spermatophyta</taxon>
        <taxon>Magnoliopsida</taxon>
        <taxon>eudicotyledons</taxon>
        <taxon>Gunneridae</taxon>
        <taxon>Pentapetalae</taxon>
        <taxon>rosids</taxon>
        <taxon>fabids</taxon>
        <taxon>Fabales</taxon>
        <taxon>Fabaceae</taxon>
        <taxon>Papilionoideae</taxon>
        <taxon>50 kb inversion clade</taxon>
        <taxon>NPAAA clade</taxon>
        <taxon>Hologalegina</taxon>
        <taxon>IRL clade</taxon>
        <taxon>Trifolieae</taxon>
        <taxon>Trifolium</taxon>
    </lineage>
</organism>
<proteinExistence type="predicted"/>
<dbReference type="AlphaFoldDB" id="A0A2K3MMR3"/>
<dbReference type="GO" id="GO:0016985">
    <property type="term" value="F:mannan endo-1,4-beta-mannosidase activity"/>
    <property type="evidence" value="ECO:0007669"/>
    <property type="project" value="TreeGrafter"/>
</dbReference>
<dbReference type="PANTHER" id="PTHR31451:SF64">
    <property type="entry name" value="MANNAN ENDO-1,4-BETA-MANNOSIDASE 7"/>
    <property type="match status" value="1"/>
</dbReference>
<protein>
    <submittedName>
        <fullName evidence="1">Mannan endo-1,4-beta-mannosidase</fullName>
    </submittedName>
</protein>
<comment type="caution">
    <text evidence="1">The sequence shown here is derived from an EMBL/GenBank/DDBJ whole genome shotgun (WGS) entry which is preliminary data.</text>
</comment>
<name>A0A2K3MMR3_TRIPR</name>
<dbReference type="Proteomes" id="UP000236291">
    <property type="component" value="Unassembled WGS sequence"/>
</dbReference>
<accession>A0A2K3MMR3</accession>
<dbReference type="PANTHER" id="PTHR31451">
    <property type="match status" value="1"/>
</dbReference>
<feature type="non-terminal residue" evidence="1">
    <location>
        <position position="1"/>
    </location>
</feature>
<evidence type="ECO:0000313" key="1">
    <source>
        <dbReference type="EMBL" id="PNX92078.1"/>
    </source>
</evidence>
<dbReference type="InterPro" id="IPR045053">
    <property type="entry name" value="MAN-like"/>
</dbReference>
<dbReference type="STRING" id="57577.A0A2K3MMR3"/>
<evidence type="ECO:0000313" key="2">
    <source>
        <dbReference type="Proteomes" id="UP000236291"/>
    </source>
</evidence>